<evidence type="ECO:0000256" key="2">
    <source>
        <dbReference type="ARBA" id="ARBA00007834"/>
    </source>
</evidence>
<dbReference type="Gene3D" id="1.25.40.10">
    <property type="entry name" value="Tetratricopeptide repeat domain"/>
    <property type="match status" value="1"/>
</dbReference>
<dbReference type="GO" id="GO:0036064">
    <property type="term" value="C:ciliary basal body"/>
    <property type="evidence" value="ECO:0007669"/>
    <property type="project" value="TreeGrafter"/>
</dbReference>
<dbReference type="SUPFAM" id="SSF48452">
    <property type="entry name" value="TPR-like"/>
    <property type="match status" value="1"/>
</dbReference>
<dbReference type="InterPro" id="IPR002885">
    <property type="entry name" value="PPR_rpt"/>
</dbReference>
<comment type="caution">
    <text evidence="7">The sequence shown here is derived from an EMBL/GenBank/DDBJ whole genome shotgun (WGS) entry which is preliminary data.</text>
</comment>
<dbReference type="Pfam" id="PF12895">
    <property type="entry name" value="ANAPC3"/>
    <property type="match status" value="1"/>
</dbReference>
<dbReference type="PROSITE" id="PS51375">
    <property type="entry name" value="PPR"/>
    <property type="match status" value="1"/>
</dbReference>
<dbReference type="GO" id="GO:0030992">
    <property type="term" value="C:intraciliary transport particle B"/>
    <property type="evidence" value="ECO:0007669"/>
    <property type="project" value="TreeGrafter"/>
</dbReference>
<dbReference type="GO" id="GO:0035720">
    <property type="term" value="P:intraciliary anterograde transport"/>
    <property type="evidence" value="ECO:0007669"/>
    <property type="project" value="TreeGrafter"/>
</dbReference>
<protein>
    <submittedName>
        <fullName evidence="7">Intraflagellar transport protein 56</fullName>
    </submittedName>
</protein>
<dbReference type="InterPro" id="IPR011990">
    <property type="entry name" value="TPR-like_helical_dom_sf"/>
</dbReference>
<dbReference type="PANTHER" id="PTHR14781:SF0">
    <property type="entry name" value="INTRAFLAGELLAR TRANSPORT PROTEIN 56"/>
    <property type="match status" value="1"/>
</dbReference>
<dbReference type="NCBIfam" id="TIGR00756">
    <property type="entry name" value="PPR"/>
    <property type="match status" value="1"/>
</dbReference>
<dbReference type="GO" id="GO:0120170">
    <property type="term" value="F:intraciliary transport particle B binding"/>
    <property type="evidence" value="ECO:0007669"/>
    <property type="project" value="TreeGrafter"/>
</dbReference>
<evidence type="ECO:0000256" key="6">
    <source>
        <dbReference type="PROSITE-ProRule" id="PRU00708"/>
    </source>
</evidence>
<sequence length="187" mass="21321">MAQRQGNAQTMLDLHRVISVDGVAERCHGEQSAANYTALCYSTAAFINMLLSRLRPAKKKQPTAPRPRVHQQIPDLNEFLLKRDYSAAISLLEFKQKNGEKNESTDLWLGHCYFRSGDYKKALDVYEEMKNNGIDNPDLPVYLGICFFYLGMYEDAKHAAEKGDDNLIHLFCSFTPSEAFRFSRVSD</sequence>
<dbReference type="InterPro" id="IPR030511">
    <property type="entry name" value="TTC26"/>
</dbReference>
<dbReference type="AlphaFoldDB" id="A0AAD5MM24"/>
<evidence type="ECO:0000313" key="8">
    <source>
        <dbReference type="Proteomes" id="UP001196413"/>
    </source>
</evidence>
<comment type="subcellular location">
    <subcellularLocation>
        <location evidence="1">Cell projection</location>
        <location evidence="1">Cilium</location>
    </subcellularLocation>
</comment>
<evidence type="ECO:0000313" key="7">
    <source>
        <dbReference type="EMBL" id="KAJ1361010.1"/>
    </source>
</evidence>
<organism evidence="7 8">
    <name type="scientific">Parelaphostrongylus tenuis</name>
    <name type="common">Meningeal worm</name>
    <dbReference type="NCBI Taxonomy" id="148309"/>
    <lineage>
        <taxon>Eukaryota</taxon>
        <taxon>Metazoa</taxon>
        <taxon>Ecdysozoa</taxon>
        <taxon>Nematoda</taxon>
        <taxon>Chromadorea</taxon>
        <taxon>Rhabditida</taxon>
        <taxon>Rhabditina</taxon>
        <taxon>Rhabditomorpha</taxon>
        <taxon>Strongyloidea</taxon>
        <taxon>Metastrongylidae</taxon>
        <taxon>Parelaphostrongylus</taxon>
    </lineage>
</organism>
<dbReference type="Proteomes" id="UP001196413">
    <property type="component" value="Unassembled WGS sequence"/>
</dbReference>
<dbReference type="GO" id="GO:0097546">
    <property type="term" value="C:ciliary base"/>
    <property type="evidence" value="ECO:0007669"/>
    <property type="project" value="TreeGrafter"/>
</dbReference>
<keyword evidence="8" id="KW-1185">Reference proteome</keyword>
<reference evidence="7" key="1">
    <citation type="submission" date="2021-06" db="EMBL/GenBank/DDBJ databases">
        <title>Parelaphostrongylus tenuis whole genome reference sequence.</title>
        <authorList>
            <person name="Garwood T.J."/>
            <person name="Larsen P.A."/>
            <person name="Fountain-Jones N.M."/>
            <person name="Garbe J.R."/>
            <person name="Macchietto M.G."/>
            <person name="Kania S.A."/>
            <person name="Gerhold R.W."/>
            <person name="Richards J.E."/>
            <person name="Wolf T.M."/>
        </authorList>
    </citation>
    <scope>NUCLEOTIDE SEQUENCE</scope>
    <source>
        <strain evidence="7">MNPRO001-30</strain>
        <tissue evidence="7">Meninges</tissue>
    </source>
</reference>
<comment type="similarity">
    <text evidence="2">Belongs to the IFT56 family.</text>
</comment>
<dbReference type="EMBL" id="JAHQIW010004073">
    <property type="protein sequence ID" value="KAJ1361010.1"/>
    <property type="molecule type" value="Genomic_DNA"/>
</dbReference>
<evidence type="ECO:0000256" key="3">
    <source>
        <dbReference type="ARBA" id="ARBA00022737"/>
    </source>
</evidence>
<gene>
    <name evidence="7" type="primary">TTC26_2</name>
    <name evidence="7" type="ORF">KIN20_020151</name>
</gene>
<evidence type="ECO:0000256" key="1">
    <source>
        <dbReference type="ARBA" id="ARBA00004138"/>
    </source>
</evidence>
<keyword evidence="5" id="KW-0966">Cell projection</keyword>
<keyword evidence="4" id="KW-0802">TPR repeat</keyword>
<name>A0AAD5MM24_PARTN</name>
<feature type="repeat" description="PPR" evidence="6">
    <location>
        <begin position="102"/>
        <end position="136"/>
    </location>
</feature>
<dbReference type="GO" id="GO:0035735">
    <property type="term" value="P:intraciliary transport involved in cilium assembly"/>
    <property type="evidence" value="ECO:0007669"/>
    <property type="project" value="TreeGrafter"/>
</dbReference>
<accession>A0AAD5MM24</accession>
<proteinExistence type="inferred from homology"/>
<evidence type="ECO:0000256" key="4">
    <source>
        <dbReference type="ARBA" id="ARBA00022803"/>
    </source>
</evidence>
<evidence type="ECO:0000256" key="5">
    <source>
        <dbReference type="ARBA" id="ARBA00023273"/>
    </source>
</evidence>
<dbReference type="PANTHER" id="PTHR14781">
    <property type="entry name" value="INTRAFLAGELLAR TRANSPORT PROTEIN 56"/>
    <property type="match status" value="1"/>
</dbReference>
<keyword evidence="3" id="KW-0677">Repeat</keyword>